<accession>A0A8H3XRV9</accession>
<evidence type="ECO:0000256" key="8">
    <source>
        <dbReference type="ARBA" id="ARBA00044793"/>
    </source>
</evidence>
<feature type="transmembrane region" description="Helical" evidence="10">
    <location>
        <begin position="45"/>
        <end position="67"/>
    </location>
</feature>
<reference evidence="11 12" key="1">
    <citation type="submission" date="2020-01" db="EMBL/GenBank/DDBJ databases">
        <title>Draft genome sequence of Aspergillus udagawae IFM 46972.</title>
        <authorList>
            <person name="Takahashi H."/>
            <person name="Yaguchi T."/>
        </authorList>
    </citation>
    <scope>NUCLEOTIDE SEQUENCE [LARGE SCALE GENOMIC DNA]</scope>
    <source>
        <strain evidence="11 12">IFM 46972</strain>
    </source>
</reference>
<evidence type="ECO:0000256" key="9">
    <source>
        <dbReference type="ARBA" id="ARBA00045912"/>
    </source>
</evidence>
<feature type="transmembrane region" description="Helical" evidence="10">
    <location>
        <begin position="117"/>
        <end position="135"/>
    </location>
</feature>
<dbReference type="InterPro" id="IPR007594">
    <property type="entry name" value="RFT1"/>
</dbReference>
<dbReference type="GO" id="GO:0006488">
    <property type="term" value="P:dolichol-linked oligosaccharide biosynthetic process"/>
    <property type="evidence" value="ECO:0007669"/>
    <property type="project" value="InterPro"/>
</dbReference>
<feature type="transmembrane region" description="Helical" evidence="10">
    <location>
        <begin position="523"/>
        <end position="541"/>
    </location>
</feature>
<organism evidence="11 12">
    <name type="scientific">Aspergillus udagawae</name>
    <dbReference type="NCBI Taxonomy" id="91492"/>
    <lineage>
        <taxon>Eukaryota</taxon>
        <taxon>Fungi</taxon>
        <taxon>Dikarya</taxon>
        <taxon>Ascomycota</taxon>
        <taxon>Pezizomycotina</taxon>
        <taxon>Eurotiomycetes</taxon>
        <taxon>Eurotiomycetidae</taxon>
        <taxon>Eurotiales</taxon>
        <taxon>Aspergillaceae</taxon>
        <taxon>Aspergillus</taxon>
        <taxon>Aspergillus subgen. Fumigati</taxon>
    </lineage>
</organism>
<gene>
    <name evidence="11" type="ORF">IFM46972_11241</name>
</gene>
<dbReference type="PANTHER" id="PTHR13117:SF5">
    <property type="entry name" value="PROTEIN RFT1 HOMOLOG"/>
    <property type="match status" value="1"/>
</dbReference>
<dbReference type="Pfam" id="PF04506">
    <property type="entry name" value="Rft-1"/>
    <property type="match status" value="1"/>
</dbReference>
<feature type="transmembrane region" description="Helical" evidence="10">
    <location>
        <begin position="147"/>
        <end position="172"/>
    </location>
</feature>
<dbReference type="Proteomes" id="UP000465221">
    <property type="component" value="Unassembled WGS sequence"/>
</dbReference>
<keyword evidence="5 10" id="KW-0256">Endoplasmic reticulum</keyword>
<dbReference type="EMBL" id="BLKC01000193">
    <property type="protein sequence ID" value="GFF58928.1"/>
    <property type="molecule type" value="Genomic_DNA"/>
</dbReference>
<dbReference type="GO" id="GO:0034203">
    <property type="term" value="P:glycolipid translocation"/>
    <property type="evidence" value="ECO:0007669"/>
    <property type="project" value="TreeGrafter"/>
</dbReference>
<comment type="caution">
    <text evidence="10">Lacks conserved residue(s) required for the propagation of feature annotation.</text>
</comment>
<evidence type="ECO:0000256" key="4">
    <source>
        <dbReference type="ARBA" id="ARBA00022692"/>
    </source>
</evidence>
<feature type="transmembrane region" description="Helical" evidence="10">
    <location>
        <begin position="430"/>
        <end position="451"/>
    </location>
</feature>
<keyword evidence="7 10" id="KW-0472">Membrane</keyword>
<feature type="transmembrane region" description="Helical" evidence="10">
    <location>
        <begin position="457"/>
        <end position="477"/>
    </location>
</feature>
<feature type="transmembrane region" description="Helical" evidence="10">
    <location>
        <begin position="393"/>
        <end position="418"/>
    </location>
</feature>
<evidence type="ECO:0000256" key="6">
    <source>
        <dbReference type="ARBA" id="ARBA00022989"/>
    </source>
</evidence>
<comment type="similarity">
    <text evidence="3 10">Belongs to the RFT1 family.</text>
</comment>
<evidence type="ECO:0000313" key="12">
    <source>
        <dbReference type="Proteomes" id="UP000465221"/>
    </source>
</evidence>
<evidence type="ECO:0000313" key="11">
    <source>
        <dbReference type="EMBL" id="GFF58928.1"/>
    </source>
</evidence>
<feature type="transmembrane region" description="Helical" evidence="10">
    <location>
        <begin position="256"/>
        <end position="276"/>
    </location>
</feature>
<dbReference type="PANTHER" id="PTHR13117">
    <property type="entry name" value="ENDOPLASMIC RETICULUM MULTISPAN TRANSMEMBRANE PROTEIN-RELATED"/>
    <property type="match status" value="1"/>
</dbReference>
<feature type="transmembrane region" description="Helical" evidence="10">
    <location>
        <begin position="301"/>
        <end position="319"/>
    </location>
</feature>
<feature type="transmembrane region" description="Helical" evidence="10">
    <location>
        <begin position="360"/>
        <end position="381"/>
    </location>
</feature>
<keyword evidence="10" id="KW-0813">Transport</keyword>
<feature type="transmembrane region" description="Helical" evidence="10">
    <location>
        <begin position="12"/>
        <end position="33"/>
    </location>
</feature>
<keyword evidence="4 10" id="KW-0812">Transmembrane</keyword>
<feature type="transmembrane region" description="Helical" evidence="10">
    <location>
        <begin position="211"/>
        <end position="235"/>
    </location>
</feature>
<name>A0A8H3XRV9_9EURO</name>
<feature type="transmembrane region" description="Helical" evidence="10">
    <location>
        <begin position="184"/>
        <end position="205"/>
    </location>
</feature>
<dbReference type="AlphaFoldDB" id="A0A8H3XRV9"/>
<sequence>MSKPDKLRTRRAMASSVSGTTLLVMIQLVSRLFTFVANQLVLRNLSPATLGAATQLELFMVTILYFSREAIRLAIQRQPLDSLSFLDISKQEKSRIACDKKTDAQSMATQSIVNMSYLSLGIGIALSILLGNSYIQFAAEQVAQTSFYRSSVAIVCLASTLELCTEPFFAVVHRYMLYKTRATVEMAAAFVKSLTTCGLFIWASWNGNNVGILPFALGHLSYALVLLCGYSAVLSNAASRWHFSFLPTRIRTRDKSVYVLGMFSSQLISLSANLFFQSVVKHLLTQGDAMMLAAMSSLEDQGIYFLASNYGGLIARIVFQPIEESSRTLFSSLLGLSDSNGEESSNVGAAKTHLTDVMKAYGILSALIFPLNPIIIKQILHLLGGTEWSGFEVYHLLSLYCFYIPFLAFNGIAEAFVSSAANGSELRSQAGWMGVFSACFALAAYLFLRIGDLGARGLVYANMVNMTVRILWSLNFIRKYMHSHDNDITLTEFSLSPYTYIVGFLMTTITILGPELFHNDIHGLIQAAGFCASYAILVLYLERTYLRGLYNQVCQTWKQDTSHRKTK</sequence>
<protein>
    <recommendedName>
        <fullName evidence="8 10">Man(5)GlcNAc(2)-PP-dolichol translocation protein RFT1</fullName>
    </recommendedName>
</protein>
<evidence type="ECO:0000256" key="2">
    <source>
        <dbReference type="ARBA" id="ARBA00004922"/>
    </source>
</evidence>
<proteinExistence type="inferred from homology"/>
<keyword evidence="6 10" id="KW-1133">Transmembrane helix</keyword>
<evidence type="ECO:0000256" key="10">
    <source>
        <dbReference type="RuleBase" id="RU365067"/>
    </source>
</evidence>
<evidence type="ECO:0000256" key="1">
    <source>
        <dbReference type="ARBA" id="ARBA00004477"/>
    </source>
</evidence>
<comment type="caution">
    <text evidence="11">The sequence shown here is derived from an EMBL/GenBank/DDBJ whole genome shotgun (WGS) entry which is preliminary data.</text>
</comment>
<evidence type="ECO:0000256" key="7">
    <source>
        <dbReference type="ARBA" id="ARBA00023136"/>
    </source>
</evidence>
<evidence type="ECO:0000256" key="5">
    <source>
        <dbReference type="ARBA" id="ARBA00022824"/>
    </source>
</evidence>
<comment type="pathway">
    <text evidence="2">Protein modification; protein glycosylation.</text>
</comment>
<evidence type="ECO:0000256" key="3">
    <source>
        <dbReference type="ARBA" id="ARBA00010288"/>
    </source>
</evidence>
<comment type="subcellular location">
    <subcellularLocation>
        <location evidence="1 10">Endoplasmic reticulum membrane</location>
        <topology evidence="1 10">Multi-pass membrane protein</topology>
    </subcellularLocation>
</comment>
<comment type="function">
    <text evidence="9 10">Intramembrane glycolipid transporter that operates in the biosynthetic pathway of dolichol-linked oligosaccharides, the glycan precursors employed in protein asparagine (N)-glycosylation. The sequential addition of sugars to dolichol pyrophosphate produces dolichol-linked oligosaccharides containing fourteen sugars, including two GlcNAcs, nine mannoses and three glucoses. Once assembled, the oligosaccharide is transferred from the lipid to nascent proteins by oligosaccharyltransferases. The assembly of dolichol-linked oligosaccharides begins on the cytosolic side of the endoplasmic reticulum membrane and finishes in its lumen. RFT1 could mediate the translocation of the cytosolically oriented intermediate DolPP-GlcNAc2Man5, produced by ALG11, into the ER lumen where dolichol-linked oligosaccharides assembly continues. However, the intramembrane lipid transporter activity could not be confirmed in vitro.</text>
</comment>
<feature type="transmembrane region" description="Helical" evidence="10">
    <location>
        <begin position="498"/>
        <end position="517"/>
    </location>
</feature>
<dbReference type="GO" id="GO:0005789">
    <property type="term" value="C:endoplasmic reticulum membrane"/>
    <property type="evidence" value="ECO:0007669"/>
    <property type="project" value="UniProtKB-SubCell"/>
</dbReference>